<feature type="transmembrane region" description="Helical" evidence="1">
    <location>
        <begin position="66"/>
        <end position="84"/>
    </location>
</feature>
<protein>
    <submittedName>
        <fullName evidence="2">Uncharacterized protein</fullName>
    </submittedName>
</protein>
<keyword evidence="1" id="KW-0472">Membrane</keyword>
<feature type="transmembrane region" description="Helical" evidence="1">
    <location>
        <begin position="138"/>
        <end position="156"/>
    </location>
</feature>
<feature type="transmembrane region" description="Helical" evidence="1">
    <location>
        <begin position="39"/>
        <end position="60"/>
    </location>
</feature>
<evidence type="ECO:0000313" key="3">
    <source>
        <dbReference type="Proteomes" id="UP000601768"/>
    </source>
</evidence>
<organism evidence="2 3">
    <name type="scientific">Neptunicella marina</name>
    <dbReference type="NCBI Taxonomy" id="2125989"/>
    <lineage>
        <taxon>Bacteria</taxon>
        <taxon>Pseudomonadati</taxon>
        <taxon>Pseudomonadota</taxon>
        <taxon>Gammaproteobacteria</taxon>
        <taxon>Alteromonadales</taxon>
        <taxon>Alteromonadaceae</taxon>
        <taxon>Neptunicella</taxon>
    </lineage>
</organism>
<name>A0A8J6M084_9ALTE</name>
<feature type="transmembrane region" description="Helical" evidence="1">
    <location>
        <begin position="6"/>
        <end position="27"/>
    </location>
</feature>
<sequence>MPEHIIAIGAALVLCVTCISIAIELIAKPQLTIKLSGSMLIVVAVCAAISAASRAGLPWLSLEQQTTLLSISVGITGYILLLALNLKPRHYSVNWLWLLLLFSLSGYAFNIALISYFSLVSGFIIIAAGLIRNKIHAYHFYTASVLLGLCIVLLLIPHSKQSNIQVIYHMLMAGTLYQYYRHYCYTIRL</sequence>
<keyword evidence="1" id="KW-1133">Transmembrane helix</keyword>
<gene>
    <name evidence="2" type="ORF">H8B19_00765</name>
</gene>
<dbReference type="RefSeq" id="WP_186504870.1">
    <property type="nucleotide sequence ID" value="NZ_JACNEP010000001.1"/>
</dbReference>
<keyword evidence="1" id="KW-0812">Transmembrane</keyword>
<dbReference type="Proteomes" id="UP000601768">
    <property type="component" value="Unassembled WGS sequence"/>
</dbReference>
<keyword evidence="3" id="KW-1185">Reference proteome</keyword>
<accession>A0A8J6M084</accession>
<evidence type="ECO:0000313" key="2">
    <source>
        <dbReference type="EMBL" id="MBC3764393.1"/>
    </source>
</evidence>
<evidence type="ECO:0000256" key="1">
    <source>
        <dbReference type="SAM" id="Phobius"/>
    </source>
</evidence>
<comment type="caution">
    <text evidence="2">The sequence shown here is derived from an EMBL/GenBank/DDBJ whole genome shotgun (WGS) entry which is preliminary data.</text>
</comment>
<reference evidence="2" key="2">
    <citation type="submission" date="2020-08" db="EMBL/GenBank/DDBJ databases">
        <authorList>
            <person name="Lai Q."/>
        </authorList>
    </citation>
    <scope>NUCLEOTIDE SEQUENCE</scope>
    <source>
        <strain evidence="2">S27-2</strain>
    </source>
</reference>
<dbReference type="AlphaFoldDB" id="A0A8J6M084"/>
<dbReference type="EMBL" id="JACNEP010000001">
    <property type="protein sequence ID" value="MBC3764393.1"/>
    <property type="molecule type" value="Genomic_DNA"/>
</dbReference>
<reference evidence="2" key="1">
    <citation type="journal article" date="2018" name="Int. J. Syst. Evol. Microbiol.">
        <title>Neptunicella marina gen. nov., sp. nov., isolated from surface seawater.</title>
        <authorList>
            <person name="Liu X."/>
            <person name="Lai Q."/>
            <person name="Du Y."/>
            <person name="Zhang X."/>
            <person name="Liu Z."/>
            <person name="Sun F."/>
            <person name="Shao Z."/>
        </authorList>
    </citation>
    <scope>NUCLEOTIDE SEQUENCE</scope>
    <source>
        <strain evidence="2">S27-2</strain>
    </source>
</reference>
<proteinExistence type="predicted"/>